<reference evidence="2 3" key="1">
    <citation type="submission" date="2020-12" db="EMBL/GenBank/DDBJ databases">
        <title>Whole genome sequences of gut porcine anaerobes.</title>
        <authorList>
            <person name="Kubasova T."/>
            <person name="Jahodarova E."/>
            <person name="Rychlik I."/>
        </authorList>
    </citation>
    <scope>NUCLEOTIDE SEQUENCE [LARGE SCALE GENOMIC DNA]</scope>
    <source>
        <strain evidence="2 3">An925</strain>
    </source>
</reference>
<gene>
    <name evidence="2" type="ORF">I6E12_03165</name>
</gene>
<evidence type="ECO:0000313" key="3">
    <source>
        <dbReference type="Proteomes" id="UP001200470"/>
    </source>
</evidence>
<dbReference type="EMBL" id="JADYTN010000005">
    <property type="protein sequence ID" value="MCF2563111.1"/>
    <property type="molecule type" value="Genomic_DNA"/>
</dbReference>
<comment type="caution">
    <text evidence="2">The sequence shown here is derived from an EMBL/GenBank/DDBJ whole genome shotgun (WGS) entry which is preliminary data.</text>
</comment>
<keyword evidence="3" id="KW-1185">Reference proteome</keyword>
<organism evidence="2 3">
    <name type="scientific">Xylanibacter brevis</name>
    <dbReference type="NCBI Taxonomy" id="83231"/>
    <lineage>
        <taxon>Bacteria</taxon>
        <taxon>Pseudomonadati</taxon>
        <taxon>Bacteroidota</taxon>
        <taxon>Bacteroidia</taxon>
        <taxon>Bacteroidales</taxon>
        <taxon>Prevotellaceae</taxon>
        <taxon>Xylanibacter</taxon>
    </lineage>
</organism>
<dbReference type="Pfam" id="PF17415">
    <property type="entry name" value="NigD_C"/>
    <property type="match status" value="1"/>
</dbReference>
<dbReference type="InterPro" id="IPR035376">
    <property type="entry name" value="NigD_C"/>
</dbReference>
<dbReference type="PROSITE" id="PS51257">
    <property type="entry name" value="PROKAR_LIPOPROTEIN"/>
    <property type="match status" value="1"/>
</dbReference>
<dbReference type="InterPro" id="IPR038143">
    <property type="entry name" value="NigD-like_C_dom_sf"/>
</dbReference>
<protein>
    <recommendedName>
        <fullName evidence="1">NigD-like C-terminal domain-containing protein</fullName>
    </recommendedName>
</protein>
<accession>A0ABS9CDC7</accession>
<name>A0ABS9CDC7_9BACT</name>
<dbReference type="Gene3D" id="2.60.40.2370">
    <property type="entry name" value="NigD-like, C-terminal beta sandwich domain"/>
    <property type="match status" value="1"/>
</dbReference>
<dbReference type="RefSeq" id="WP_158214818.1">
    <property type="nucleotide sequence ID" value="NZ_JADYTN010000005.1"/>
</dbReference>
<sequence length="233" mass="25805">MKQESHLLSWKPRHTAVAVACCLGALLSGCTNDAYDKGDGPYSDMQAELVDVSIGEEKKALDFVTDKGQHYMFETPVLATWASKADSTYRAIVYFDDLGNGVAKCRALGGVPTLRAKEHRKLQNMADDPVGYESVWVSDNHRYVNMALLLKSGVSDSNSALHKIALAQDTLICHSNGRNTVHYRLLHDQNNIPQYYTDRSYVSILLPETTPLDTVVLQMNTTDGVVSKVLTIR</sequence>
<feature type="domain" description="NigD-like C-terminal" evidence="1">
    <location>
        <begin position="118"/>
        <end position="223"/>
    </location>
</feature>
<proteinExistence type="predicted"/>
<evidence type="ECO:0000313" key="2">
    <source>
        <dbReference type="EMBL" id="MCF2563111.1"/>
    </source>
</evidence>
<dbReference type="Proteomes" id="UP001200470">
    <property type="component" value="Unassembled WGS sequence"/>
</dbReference>
<evidence type="ECO:0000259" key="1">
    <source>
        <dbReference type="Pfam" id="PF17415"/>
    </source>
</evidence>